<evidence type="ECO:0000259" key="7">
    <source>
        <dbReference type="Pfam" id="PF00892"/>
    </source>
</evidence>
<feature type="transmembrane region" description="Helical" evidence="6">
    <location>
        <begin position="120"/>
        <end position="137"/>
    </location>
</feature>
<sequence length="302" mass="33734">MNRPTTADYLHLHFLVLIWGFTAILGLLISVSALSLVFYRTLLAAMGLWLVLYSQKKKLGVAPSDRWKLLGTGLVIALHWTLFFGAARVANASVCLAGMATTSLWTSLLEPLFFRRRLRLVEVVLGVVIMAGLYLIFRFEIDRALGLLMAVFSAMLASVFTIINSQFTRRYSPLTITFYEMSGACGGSLLILGLYLALGWEKLASLAPQPADWLWISILAFVCTVYAYSASVWLMRKFSAFAVNLTVNLEPVYGIMLAWLIFGERERMTAGFYAGTLVILVAVLIYPLLNRKLESKEDFSVQ</sequence>
<comment type="caution">
    <text evidence="8">The sequence shown here is derived from an EMBL/GenBank/DDBJ whole genome shotgun (WGS) entry which is preliminary data.</text>
</comment>
<evidence type="ECO:0000256" key="4">
    <source>
        <dbReference type="ARBA" id="ARBA00022989"/>
    </source>
</evidence>
<comment type="similarity">
    <text evidence="2">Belongs to the EamA transporter family.</text>
</comment>
<dbReference type="RefSeq" id="WP_379845842.1">
    <property type="nucleotide sequence ID" value="NZ_JBHSMA010000003.1"/>
</dbReference>
<feature type="transmembrane region" description="Helical" evidence="6">
    <location>
        <begin position="143"/>
        <end position="164"/>
    </location>
</feature>
<accession>A0ABW0IAQ2</accession>
<protein>
    <submittedName>
        <fullName evidence="8">DMT family transporter</fullName>
    </submittedName>
</protein>
<keyword evidence="5 6" id="KW-0472">Membrane</keyword>
<organism evidence="8 9">
    <name type="scientific">Larkinella bovis</name>
    <dbReference type="NCBI Taxonomy" id="683041"/>
    <lineage>
        <taxon>Bacteria</taxon>
        <taxon>Pseudomonadati</taxon>
        <taxon>Bacteroidota</taxon>
        <taxon>Cytophagia</taxon>
        <taxon>Cytophagales</taxon>
        <taxon>Spirosomataceae</taxon>
        <taxon>Larkinella</taxon>
    </lineage>
</organism>
<feature type="transmembrane region" description="Helical" evidence="6">
    <location>
        <begin position="213"/>
        <end position="234"/>
    </location>
</feature>
<feature type="domain" description="EamA" evidence="7">
    <location>
        <begin position="145"/>
        <end position="285"/>
    </location>
</feature>
<keyword evidence="3 6" id="KW-0812">Transmembrane</keyword>
<evidence type="ECO:0000313" key="8">
    <source>
        <dbReference type="EMBL" id="MFC5410394.1"/>
    </source>
</evidence>
<dbReference type="InterPro" id="IPR037185">
    <property type="entry name" value="EmrE-like"/>
</dbReference>
<dbReference type="SUPFAM" id="SSF103481">
    <property type="entry name" value="Multidrug resistance efflux transporter EmrE"/>
    <property type="match status" value="2"/>
</dbReference>
<proteinExistence type="inferred from homology"/>
<evidence type="ECO:0000256" key="6">
    <source>
        <dbReference type="SAM" id="Phobius"/>
    </source>
</evidence>
<dbReference type="InterPro" id="IPR050638">
    <property type="entry name" value="AA-Vitamin_Transporters"/>
</dbReference>
<evidence type="ECO:0000256" key="2">
    <source>
        <dbReference type="ARBA" id="ARBA00007362"/>
    </source>
</evidence>
<feature type="domain" description="EamA" evidence="7">
    <location>
        <begin position="15"/>
        <end position="137"/>
    </location>
</feature>
<gene>
    <name evidence="8" type="ORF">ACFPMF_13800</name>
</gene>
<feature type="transmembrane region" description="Helical" evidence="6">
    <location>
        <begin position="241"/>
        <end position="262"/>
    </location>
</feature>
<dbReference type="Proteomes" id="UP001596106">
    <property type="component" value="Unassembled WGS sequence"/>
</dbReference>
<feature type="transmembrane region" description="Helical" evidence="6">
    <location>
        <begin position="66"/>
        <end position="83"/>
    </location>
</feature>
<name>A0ABW0IAQ2_9BACT</name>
<evidence type="ECO:0000313" key="9">
    <source>
        <dbReference type="Proteomes" id="UP001596106"/>
    </source>
</evidence>
<keyword evidence="4 6" id="KW-1133">Transmembrane helix</keyword>
<dbReference type="Pfam" id="PF00892">
    <property type="entry name" value="EamA"/>
    <property type="match status" value="2"/>
</dbReference>
<evidence type="ECO:0000256" key="5">
    <source>
        <dbReference type="ARBA" id="ARBA00023136"/>
    </source>
</evidence>
<evidence type="ECO:0000256" key="3">
    <source>
        <dbReference type="ARBA" id="ARBA00022692"/>
    </source>
</evidence>
<dbReference type="InterPro" id="IPR000620">
    <property type="entry name" value="EamA_dom"/>
</dbReference>
<dbReference type="PANTHER" id="PTHR32322:SF2">
    <property type="entry name" value="EAMA DOMAIN-CONTAINING PROTEIN"/>
    <property type="match status" value="1"/>
</dbReference>
<dbReference type="PANTHER" id="PTHR32322">
    <property type="entry name" value="INNER MEMBRANE TRANSPORTER"/>
    <property type="match status" value="1"/>
</dbReference>
<feature type="transmembrane region" description="Helical" evidence="6">
    <location>
        <begin position="268"/>
        <end position="289"/>
    </location>
</feature>
<reference evidence="9" key="1">
    <citation type="journal article" date="2019" name="Int. J. Syst. Evol. Microbiol.">
        <title>The Global Catalogue of Microorganisms (GCM) 10K type strain sequencing project: providing services to taxonomists for standard genome sequencing and annotation.</title>
        <authorList>
            <consortium name="The Broad Institute Genomics Platform"/>
            <consortium name="The Broad Institute Genome Sequencing Center for Infectious Disease"/>
            <person name="Wu L."/>
            <person name="Ma J."/>
        </authorList>
    </citation>
    <scope>NUCLEOTIDE SEQUENCE [LARGE SCALE GENOMIC DNA]</scope>
    <source>
        <strain evidence="9">CCUG 55250</strain>
    </source>
</reference>
<keyword evidence="9" id="KW-1185">Reference proteome</keyword>
<feature type="transmembrane region" description="Helical" evidence="6">
    <location>
        <begin position="176"/>
        <end position="198"/>
    </location>
</feature>
<comment type="subcellular location">
    <subcellularLocation>
        <location evidence="1">Membrane</location>
        <topology evidence="1">Multi-pass membrane protein</topology>
    </subcellularLocation>
</comment>
<dbReference type="EMBL" id="JBHSMA010000003">
    <property type="protein sequence ID" value="MFC5410394.1"/>
    <property type="molecule type" value="Genomic_DNA"/>
</dbReference>
<feature type="transmembrane region" description="Helical" evidence="6">
    <location>
        <begin position="37"/>
        <end position="54"/>
    </location>
</feature>
<feature type="transmembrane region" description="Helical" evidence="6">
    <location>
        <begin position="12"/>
        <end position="31"/>
    </location>
</feature>
<evidence type="ECO:0000256" key="1">
    <source>
        <dbReference type="ARBA" id="ARBA00004141"/>
    </source>
</evidence>